<name>A0ABS0T2A8_9CAUL</name>
<accession>A0ABS0T2A8</accession>
<dbReference type="RefSeq" id="WP_198577767.1">
    <property type="nucleotide sequence ID" value="NZ_JADWOX010000016.1"/>
</dbReference>
<keyword evidence="1" id="KW-0812">Transmembrane</keyword>
<keyword evidence="3" id="KW-1185">Reference proteome</keyword>
<sequence length="81" mass="8176">MLFSVLVIALVHAGIYGRRAFGGPASLLTDLGYLCVTASLAAGAALVWMGVSVAVGLTASLTGVILSAIVIALGHERTHRG</sequence>
<gene>
    <name evidence="2" type="ORF">I4Q42_19530</name>
</gene>
<protein>
    <submittedName>
        <fullName evidence="2">Uncharacterized protein</fullName>
    </submittedName>
</protein>
<reference evidence="2 3" key="1">
    <citation type="submission" date="2020-11" db="EMBL/GenBank/DDBJ databases">
        <title>genome sequence of strain KACC 18849.</title>
        <authorList>
            <person name="Gao J."/>
            <person name="Zhang X."/>
        </authorList>
    </citation>
    <scope>NUCLEOTIDE SEQUENCE [LARGE SCALE GENOMIC DNA]</scope>
    <source>
        <strain evidence="2 3">KACC 18849</strain>
    </source>
</reference>
<dbReference type="EMBL" id="JADWOX010000016">
    <property type="protein sequence ID" value="MBI1685866.1"/>
    <property type="molecule type" value="Genomic_DNA"/>
</dbReference>
<keyword evidence="1" id="KW-0472">Membrane</keyword>
<dbReference type="Proteomes" id="UP000639859">
    <property type="component" value="Unassembled WGS sequence"/>
</dbReference>
<proteinExistence type="predicted"/>
<evidence type="ECO:0000256" key="1">
    <source>
        <dbReference type="SAM" id="Phobius"/>
    </source>
</evidence>
<evidence type="ECO:0000313" key="3">
    <source>
        <dbReference type="Proteomes" id="UP000639859"/>
    </source>
</evidence>
<keyword evidence="1" id="KW-1133">Transmembrane helix</keyword>
<organism evidence="2 3">
    <name type="scientific">Caulobacter hibisci</name>
    <dbReference type="NCBI Taxonomy" id="2035993"/>
    <lineage>
        <taxon>Bacteria</taxon>
        <taxon>Pseudomonadati</taxon>
        <taxon>Pseudomonadota</taxon>
        <taxon>Alphaproteobacteria</taxon>
        <taxon>Caulobacterales</taxon>
        <taxon>Caulobacteraceae</taxon>
        <taxon>Caulobacter</taxon>
    </lineage>
</organism>
<comment type="caution">
    <text evidence="2">The sequence shown here is derived from an EMBL/GenBank/DDBJ whole genome shotgun (WGS) entry which is preliminary data.</text>
</comment>
<evidence type="ECO:0000313" key="2">
    <source>
        <dbReference type="EMBL" id="MBI1685866.1"/>
    </source>
</evidence>
<feature type="transmembrane region" description="Helical" evidence="1">
    <location>
        <begin position="46"/>
        <end position="73"/>
    </location>
</feature>